<sequence>MLKIRAHHLLCTENFVNEGYSEDFSKNMGEVIEKLRENSEVKLIKDLDDICKHCPENLGDHCKNDEKVKAYDEKVLKVLNLSSDEKYFWSDIRNLTCDIIFDRDRREEICKDCQWNELCKEVETMRR</sequence>
<dbReference type="AlphaFoldDB" id="A0A1U7LYA9"/>
<evidence type="ECO:0008006" key="3">
    <source>
        <dbReference type="Google" id="ProtNLM"/>
    </source>
</evidence>
<protein>
    <recommendedName>
        <fullName evidence="3">DUF1284 domain-containing protein</fullName>
    </recommendedName>
</protein>
<dbReference type="Proteomes" id="UP000187166">
    <property type="component" value="Unassembled WGS sequence"/>
</dbReference>
<dbReference type="STRING" id="1465756.BIV18_01645"/>
<name>A0A1U7LYA9_9FIRM</name>
<dbReference type="InterPro" id="IPR009702">
    <property type="entry name" value="DUF1284"/>
</dbReference>
<gene>
    <name evidence="1" type="ORF">BIV18_01645</name>
</gene>
<accession>A0A1U7LYA9</accession>
<dbReference type="EMBL" id="MJIH01000001">
    <property type="protein sequence ID" value="OLR64338.1"/>
    <property type="molecule type" value="Genomic_DNA"/>
</dbReference>
<evidence type="ECO:0000313" key="1">
    <source>
        <dbReference type="EMBL" id="OLR64338.1"/>
    </source>
</evidence>
<comment type="caution">
    <text evidence="1">The sequence shown here is derived from an EMBL/GenBank/DDBJ whole genome shotgun (WGS) entry which is preliminary data.</text>
</comment>
<organism evidence="1 2">
    <name type="scientific">Peptoniphilus porci</name>
    <dbReference type="NCBI Taxonomy" id="2652280"/>
    <lineage>
        <taxon>Bacteria</taxon>
        <taxon>Bacillati</taxon>
        <taxon>Bacillota</taxon>
        <taxon>Tissierellia</taxon>
        <taxon>Tissierellales</taxon>
        <taxon>Peptoniphilaceae</taxon>
        <taxon>Peptoniphilus</taxon>
    </lineage>
</organism>
<evidence type="ECO:0000313" key="2">
    <source>
        <dbReference type="Proteomes" id="UP000187166"/>
    </source>
</evidence>
<keyword evidence="2" id="KW-1185">Reference proteome</keyword>
<dbReference type="Pfam" id="PF06935">
    <property type="entry name" value="DUF1284"/>
    <property type="match status" value="1"/>
</dbReference>
<reference evidence="1 2" key="1">
    <citation type="journal article" date="2016" name="Appl. Environ. Microbiol.">
        <title>Function and Phylogeny of Bacterial Butyryl Coenzyme A:Acetate Transferases and Their Diversity in the Proximal Colon of Swine.</title>
        <authorList>
            <person name="Trachsel J."/>
            <person name="Bayles D.O."/>
            <person name="Looft T."/>
            <person name="Levine U.Y."/>
            <person name="Allen H.K."/>
        </authorList>
    </citation>
    <scope>NUCLEOTIDE SEQUENCE [LARGE SCALE GENOMIC DNA]</scope>
    <source>
        <strain evidence="1 2">35-6-1</strain>
    </source>
</reference>
<proteinExistence type="predicted"/>